<dbReference type="InterPro" id="IPR023430">
    <property type="entry name" value="Pept_HybD-like_dom_sf"/>
</dbReference>
<organism evidence="5 6">
    <name type="scientific">candidate division WOR-1 bacterium RIFOXYB2_FULL_48_7</name>
    <dbReference type="NCBI Taxonomy" id="1802583"/>
    <lineage>
        <taxon>Bacteria</taxon>
        <taxon>Bacillati</taxon>
        <taxon>Saganbacteria</taxon>
    </lineage>
</organism>
<keyword evidence="3" id="KW-0064">Aspartyl protease</keyword>
<dbReference type="Gene3D" id="3.40.50.1450">
    <property type="entry name" value="HybD-like"/>
    <property type="match status" value="1"/>
</dbReference>
<evidence type="ECO:0000313" key="6">
    <source>
        <dbReference type="Proteomes" id="UP000178951"/>
    </source>
</evidence>
<keyword evidence="4" id="KW-0378">Hydrolase</keyword>
<dbReference type="Pfam" id="PF01750">
    <property type="entry name" value="HycI"/>
    <property type="match status" value="1"/>
</dbReference>
<keyword evidence="2" id="KW-0645">Protease</keyword>
<reference evidence="5 6" key="1">
    <citation type="journal article" date="2016" name="Nat. Commun.">
        <title>Thousands of microbial genomes shed light on interconnected biogeochemical processes in an aquifer system.</title>
        <authorList>
            <person name="Anantharaman K."/>
            <person name="Brown C.T."/>
            <person name="Hug L.A."/>
            <person name="Sharon I."/>
            <person name="Castelle C.J."/>
            <person name="Probst A.J."/>
            <person name="Thomas B.C."/>
            <person name="Singh A."/>
            <person name="Wilkins M.J."/>
            <person name="Karaoz U."/>
            <person name="Brodie E.L."/>
            <person name="Williams K.H."/>
            <person name="Hubbard S.S."/>
            <person name="Banfield J.F."/>
        </authorList>
    </citation>
    <scope>NUCLEOTIDE SEQUENCE [LARGE SCALE GENOMIC DNA]</scope>
</reference>
<dbReference type="GO" id="GO:0016485">
    <property type="term" value="P:protein processing"/>
    <property type="evidence" value="ECO:0007669"/>
    <property type="project" value="TreeGrafter"/>
</dbReference>
<dbReference type="CDD" id="cd06067">
    <property type="entry name" value="H2MP_MemB-H2evol"/>
    <property type="match status" value="1"/>
</dbReference>
<dbReference type="InterPro" id="IPR000671">
    <property type="entry name" value="Peptidase_A31"/>
</dbReference>
<dbReference type="Proteomes" id="UP000178951">
    <property type="component" value="Unassembled WGS sequence"/>
</dbReference>
<comment type="caution">
    <text evidence="5">The sequence shown here is derived from an EMBL/GenBank/DDBJ whole genome shotgun (WGS) entry which is preliminary data.</text>
</comment>
<sequence length="145" mass="16009">MVTVILGVGNEIKSDDGVGSYIVNKLKNQNSNLKRGFQIFNAGTTPENFSGEIKRLKPDKLIIIDAADFRGFPGESREIEPEQIKLISFSTHNFTLKVFIDYLKADLPNMAVQVIGIQPKILGFGEKLSPEVQATADKICQTILV</sequence>
<gene>
    <name evidence="5" type="ORF">A2311_06750</name>
</gene>
<evidence type="ECO:0000256" key="4">
    <source>
        <dbReference type="ARBA" id="ARBA00022801"/>
    </source>
</evidence>
<evidence type="ECO:0000256" key="1">
    <source>
        <dbReference type="ARBA" id="ARBA00006814"/>
    </source>
</evidence>
<comment type="similarity">
    <text evidence="1">Belongs to the peptidase A31 family.</text>
</comment>
<evidence type="ECO:0000256" key="2">
    <source>
        <dbReference type="ARBA" id="ARBA00022670"/>
    </source>
</evidence>
<dbReference type="InterPro" id="IPR004420">
    <property type="entry name" value="Pept_A31_hyd_mat_HycI"/>
</dbReference>
<dbReference type="NCBIfam" id="TIGR00072">
    <property type="entry name" value="hydrog_prot"/>
    <property type="match status" value="1"/>
</dbReference>
<evidence type="ECO:0000313" key="5">
    <source>
        <dbReference type="EMBL" id="OGC29415.1"/>
    </source>
</evidence>
<name>A0A1F4T9L3_UNCSA</name>
<dbReference type="NCBIfam" id="TIGR00142">
    <property type="entry name" value="hycI"/>
    <property type="match status" value="1"/>
</dbReference>
<dbReference type="GO" id="GO:0004190">
    <property type="term" value="F:aspartic-type endopeptidase activity"/>
    <property type="evidence" value="ECO:0007669"/>
    <property type="project" value="UniProtKB-KW"/>
</dbReference>
<protein>
    <submittedName>
        <fullName evidence="5">Hydrogenase maturation peptidase HycI</fullName>
    </submittedName>
</protein>
<dbReference type="PRINTS" id="PR00446">
    <property type="entry name" value="HYDRGNUPTAKE"/>
</dbReference>
<dbReference type="SUPFAM" id="SSF53163">
    <property type="entry name" value="HybD-like"/>
    <property type="match status" value="1"/>
</dbReference>
<evidence type="ECO:0000256" key="3">
    <source>
        <dbReference type="ARBA" id="ARBA00022750"/>
    </source>
</evidence>
<proteinExistence type="inferred from homology"/>
<dbReference type="GO" id="GO:0008047">
    <property type="term" value="F:enzyme activator activity"/>
    <property type="evidence" value="ECO:0007669"/>
    <property type="project" value="InterPro"/>
</dbReference>
<accession>A0A1F4T9L3</accession>
<dbReference type="STRING" id="1802583.A2311_06750"/>
<dbReference type="PANTHER" id="PTHR30302:SF1">
    <property type="entry name" value="HYDROGENASE 2 MATURATION PROTEASE"/>
    <property type="match status" value="1"/>
</dbReference>
<dbReference type="PANTHER" id="PTHR30302">
    <property type="entry name" value="HYDROGENASE 1 MATURATION PROTEASE"/>
    <property type="match status" value="1"/>
</dbReference>
<dbReference type="EMBL" id="MEUF01000093">
    <property type="protein sequence ID" value="OGC29415.1"/>
    <property type="molecule type" value="Genomic_DNA"/>
</dbReference>
<dbReference type="AlphaFoldDB" id="A0A1F4T9L3"/>